<dbReference type="Proteomes" id="UP000604066">
    <property type="component" value="Unassembled WGS sequence"/>
</dbReference>
<accession>A0ABX2RCK0</accession>
<feature type="transmembrane region" description="Helical" evidence="1">
    <location>
        <begin position="26"/>
        <end position="44"/>
    </location>
</feature>
<name>A0ABX2RCK0_9THEO</name>
<protein>
    <recommendedName>
        <fullName evidence="4">Yip1 domain-containing protein</fullName>
    </recommendedName>
</protein>
<keyword evidence="3" id="KW-1185">Reference proteome</keyword>
<evidence type="ECO:0000256" key="1">
    <source>
        <dbReference type="SAM" id="Phobius"/>
    </source>
</evidence>
<keyword evidence="1" id="KW-1133">Transmembrane helix</keyword>
<organism evidence="2 3">
    <name type="scientific">Carboxydothermus ferrireducens DSM 11255</name>
    <dbReference type="NCBI Taxonomy" id="1119529"/>
    <lineage>
        <taxon>Bacteria</taxon>
        <taxon>Bacillati</taxon>
        <taxon>Bacillota</taxon>
        <taxon>Clostridia</taxon>
        <taxon>Thermoanaerobacterales</taxon>
        <taxon>Thermoanaerobacteraceae</taxon>
        <taxon>Carboxydothermus</taxon>
    </lineage>
</organism>
<feature type="transmembrane region" description="Helical" evidence="1">
    <location>
        <begin position="138"/>
        <end position="165"/>
    </location>
</feature>
<sequence length="166" mass="19112">MSFVSYIRQPRAAMQKLLLYPGSKKAFYNYFIASFLLLIGLMFFPFSQSSDYFYQVLSFKQPAIILTFLGIFILFFSLIGIVNLIVAYLTALIVSKNITKIDQDLLFQRFLLGYSELILFSALPQGLAWLNLFKLDLIFAVLTWAAQLYALYLAYLMITTAINLFK</sequence>
<evidence type="ECO:0008006" key="4">
    <source>
        <dbReference type="Google" id="ProtNLM"/>
    </source>
</evidence>
<gene>
    <name evidence="2" type="ORF">HDG70_001551</name>
</gene>
<evidence type="ECO:0000313" key="3">
    <source>
        <dbReference type="Proteomes" id="UP000604066"/>
    </source>
</evidence>
<comment type="caution">
    <text evidence="2">The sequence shown here is derived from an EMBL/GenBank/DDBJ whole genome shotgun (WGS) entry which is preliminary data.</text>
</comment>
<keyword evidence="1" id="KW-0812">Transmembrane</keyword>
<feature type="transmembrane region" description="Helical" evidence="1">
    <location>
        <begin position="64"/>
        <end position="89"/>
    </location>
</feature>
<proteinExistence type="predicted"/>
<dbReference type="EMBL" id="JACCBS010000002">
    <property type="protein sequence ID" value="NYE57836.1"/>
    <property type="molecule type" value="Genomic_DNA"/>
</dbReference>
<dbReference type="RefSeq" id="WP_028051624.1">
    <property type="nucleotide sequence ID" value="NZ_ATYG01000003.1"/>
</dbReference>
<evidence type="ECO:0000313" key="2">
    <source>
        <dbReference type="EMBL" id="NYE57836.1"/>
    </source>
</evidence>
<feature type="transmembrane region" description="Helical" evidence="1">
    <location>
        <begin position="110"/>
        <end position="132"/>
    </location>
</feature>
<keyword evidence="1" id="KW-0472">Membrane</keyword>
<reference evidence="2 3" key="1">
    <citation type="submission" date="2020-07" db="EMBL/GenBank/DDBJ databases">
        <title>Genomic Encyclopedia of Type Strains, Phase III (KMG-III): the genomes of soil and plant-associated and newly described type strains.</title>
        <authorList>
            <person name="Whitman W."/>
        </authorList>
    </citation>
    <scope>NUCLEOTIDE SEQUENCE [LARGE SCALE GENOMIC DNA]</scope>
    <source>
        <strain evidence="2 3">DSM 11255</strain>
    </source>
</reference>